<name>A0A3S0LHH9_9BACI</name>
<accession>A0A3S0LHH9</accession>
<dbReference type="EMBL" id="RXNT01000002">
    <property type="protein sequence ID" value="RTR35606.1"/>
    <property type="molecule type" value="Genomic_DNA"/>
</dbReference>
<keyword evidence="2" id="KW-0812">Transmembrane</keyword>
<protein>
    <recommendedName>
        <fullName evidence="5">Swarming motility protein SwrB</fullName>
    </recommendedName>
</protein>
<proteinExistence type="predicted"/>
<feature type="transmembrane region" description="Helical" evidence="2">
    <location>
        <begin position="6"/>
        <end position="24"/>
    </location>
</feature>
<evidence type="ECO:0000313" key="3">
    <source>
        <dbReference type="EMBL" id="RTR35606.1"/>
    </source>
</evidence>
<dbReference type="RefSeq" id="WP_126405999.1">
    <property type="nucleotide sequence ID" value="NZ_RXNT01000002.1"/>
</dbReference>
<evidence type="ECO:0008006" key="5">
    <source>
        <dbReference type="Google" id="ProtNLM"/>
    </source>
</evidence>
<evidence type="ECO:0000256" key="2">
    <source>
        <dbReference type="SAM" id="Phobius"/>
    </source>
</evidence>
<keyword evidence="4" id="KW-1185">Reference proteome</keyword>
<organism evidence="3 4">
    <name type="scientific">Bacillus yapensis</name>
    <dbReference type="NCBI Taxonomy" id="2492960"/>
    <lineage>
        <taxon>Bacteria</taxon>
        <taxon>Bacillati</taxon>
        <taxon>Bacillota</taxon>
        <taxon>Bacilli</taxon>
        <taxon>Bacillales</taxon>
        <taxon>Bacillaceae</taxon>
        <taxon>Bacillus</taxon>
    </lineage>
</organism>
<comment type="caution">
    <text evidence="3">The sequence shown here is derived from an EMBL/GenBank/DDBJ whole genome shotgun (WGS) entry which is preliminary data.</text>
</comment>
<evidence type="ECO:0000256" key="1">
    <source>
        <dbReference type="SAM" id="Coils"/>
    </source>
</evidence>
<keyword evidence="1" id="KW-0175">Coiled coil</keyword>
<dbReference type="Proteomes" id="UP000271374">
    <property type="component" value="Unassembled WGS sequence"/>
</dbReference>
<dbReference type="OrthoDB" id="1708317at2"/>
<keyword evidence="2" id="KW-1133">Transmembrane helix</keyword>
<gene>
    <name evidence="3" type="ORF">EKG37_02955</name>
</gene>
<feature type="coiled-coil region" evidence="1">
    <location>
        <begin position="29"/>
        <end position="71"/>
    </location>
</feature>
<evidence type="ECO:0000313" key="4">
    <source>
        <dbReference type="Proteomes" id="UP000271374"/>
    </source>
</evidence>
<reference evidence="3 4" key="1">
    <citation type="submission" date="2018-12" db="EMBL/GenBank/DDBJ databases">
        <title>Bacillus yapensis draft genome sequence.</title>
        <authorList>
            <person name="Yu L."/>
            <person name="Xu X."/>
            <person name="Tang X."/>
        </authorList>
    </citation>
    <scope>NUCLEOTIDE SEQUENCE [LARGE SCALE GENOMIC DNA]</scope>
    <source>
        <strain evidence="3 4">XXST-01</strain>
    </source>
</reference>
<sequence>MTILIIFSIVLNVVALFCIAILYLRQNRLLEVEKKQEKLIKEMEEVISTYLMEMTEENERFINKVREMTTKQTTKEYIAEEPIKVEVDLERPAPRKGNVYQAVQAYKKTPSSNTVKQQENAVEITPATEVPPQQENDNNSTDLYSQSFYYQALLLKKQGLSIEDIARRLNKGKTEIELLFKLRQNE</sequence>
<keyword evidence="2" id="KW-0472">Membrane</keyword>
<dbReference type="AlphaFoldDB" id="A0A3S0LHH9"/>